<dbReference type="EMBL" id="CP020370">
    <property type="protein sequence ID" value="AUB84856.1"/>
    <property type="molecule type" value="Genomic_DNA"/>
</dbReference>
<dbReference type="Proteomes" id="UP000232638">
    <property type="component" value="Chromosome"/>
</dbReference>
<name>A0A2K8UGZ5_9GAMM</name>
<evidence type="ECO:0000313" key="3">
    <source>
        <dbReference type="Proteomes" id="UP000232638"/>
    </source>
</evidence>
<dbReference type="AlphaFoldDB" id="A0A2K8UGZ5"/>
<evidence type="ECO:0000313" key="2">
    <source>
        <dbReference type="EMBL" id="AUB84856.1"/>
    </source>
</evidence>
<feature type="coiled-coil region" evidence="1">
    <location>
        <begin position="27"/>
        <end position="82"/>
    </location>
</feature>
<keyword evidence="1" id="KW-0175">Coiled coil</keyword>
<protein>
    <submittedName>
        <fullName evidence="2">Uncharacterized protein</fullName>
    </submittedName>
</protein>
<evidence type="ECO:0000256" key="1">
    <source>
        <dbReference type="SAM" id="Coils"/>
    </source>
</evidence>
<dbReference type="KEGG" id="tsy:THSYN_20000"/>
<sequence>MNTLKAFSEKEHAYYAYQARQDFLREQQSIQLEFEDLRAEVEQARAAEDEARAAQERERVAKEEALAENERLKRLLADKSESSGTGTP</sequence>
<keyword evidence="3" id="KW-1185">Reference proteome</keyword>
<organism evidence="2 3">
    <name type="scientific">Candidatus Thiodictyon syntrophicum</name>
    <dbReference type="NCBI Taxonomy" id="1166950"/>
    <lineage>
        <taxon>Bacteria</taxon>
        <taxon>Pseudomonadati</taxon>
        <taxon>Pseudomonadota</taxon>
        <taxon>Gammaproteobacteria</taxon>
        <taxon>Chromatiales</taxon>
        <taxon>Chromatiaceae</taxon>
        <taxon>Thiodictyon</taxon>
    </lineage>
</organism>
<proteinExistence type="predicted"/>
<accession>A0A2K8UGZ5</accession>
<gene>
    <name evidence="2" type="ORF">THSYN_20000</name>
</gene>
<dbReference type="OrthoDB" id="5773087at2"/>
<reference evidence="2 3" key="1">
    <citation type="submission" date="2017-03" db="EMBL/GenBank/DDBJ databases">
        <title>Complete genome sequence of Candidatus 'Thiodictyon syntrophicum' sp. nov. strain Cad16T, a photolithoautotroph purple sulfur bacterium isolated from an alpine meromictic lake.</title>
        <authorList>
            <person name="Luedin S.M."/>
            <person name="Pothier J.F."/>
            <person name="Danza F."/>
            <person name="Storelli N."/>
            <person name="Wittwer M."/>
            <person name="Tonolla M."/>
        </authorList>
    </citation>
    <scope>NUCLEOTIDE SEQUENCE [LARGE SCALE GENOMIC DNA]</scope>
    <source>
        <strain evidence="2 3">Cad16T</strain>
    </source>
</reference>